<proteinExistence type="predicted"/>
<name>A0A3P5ZEF6_BRACM</name>
<evidence type="ECO:0000313" key="2">
    <source>
        <dbReference type="EMBL" id="VDC76739.1"/>
    </source>
</evidence>
<organism evidence="2">
    <name type="scientific">Brassica campestris</name>
    <name type="common">Field mustard</name>
    <dbReference type="NCBI Taxonomy" id="3711"/>
    <lineage>
        <taxon>Eukaryota</taxon>
        <taxon>Viridiplantae</taxon>
        <taxon>Streptophyta</taxon>
        <taxon>Embryophyta</taxon>
        <taxon>Tracheophyta</taxon>
        <taxon>Spermatophyta</taxon>
        <taxon>Magnoliopsida</taxon>
        <taxon>eudicotyledons</taxon>
        <taxon>Gunneridae</taxon>
        <taxon>Pentapetalae</taxon>
        <taxon>rosids</taxon>
        <taxon>malvids</taxon>
        <taxon>Brassicales</taxon>
        <taxon>Brassicaceae</taxon>
        <taxon>Brassiceae</taxon>
        <taxon>Brassica</taxon>
    </lineage>
</organism>
<protein>
    <submittedName>
        <fullName evidence="2">Uncharacterized protein</fullName>
    </submittedName>
</protein>
<gene>
    <name evidence="2" type="ORF">BRAA01T03241Z</name>
</gene>
<dbReference type="EMBL" id="LR031571">
    <property type="protein sequence ID" value="VDC76739.1"/>
    <property type="molecule type" value="Genomic_DNA"/>
</dbReference>
<evidence type="ECO:0000256" key="1">
    <source>
        <dbReference type="SAM" id="Phobius"/>
    </source>
</evidence>
<sequence length="43" mass="5095">MLTWVTRIRETESQLGGLELQIVNMFIHIYYTSLLPTLWLSAR</sequence>
<keyword evidence="1" id="KW-0812">Transmembrane</keyword>
<accession>A0A3P5ZEF6</accession>
<keyword evidence="1" id="KW-0472">Membrane</keyword>
<keyword evidence="1" id="KW-1133">Transmembrane helix</keyword>
<feature type="transmembrane region" description="Helical" evidence="1">
    <location>
        <begin position="20"/>
        <end position="40"/>
    </location>
</feature>
<reference evidence="2" key="1">
    <citation type="submission" date="2018-11" db="EMBL/GenBank/DDBJ databases">
        <authorList>
            <consortium name="Genoscope - CEA"/>
            <person name="William W."/>
        </authorList>
    </citation>
    <scope>NUCLEOTIDE SEQUENCE</scope>
</reference>
<dbReference type="AlphaFoldDB" id="A0A3P5ZEF6"/>